<protein>
    <submittedName>
        <fullName evidence="2">Uncharacterized protein</fullName>
    </submittedName>
</protein>
<dbReference type="AlphaFoldDB" id="A0AAV7VUP0"/>
<feature type="region of interest" description="Disordered" evidence="1">
    <location>
        <begin position="46"/>
        <end position="87"/>
    </location>
</feature>
<proteinExistence type="predicted"/>
<organism evidence="2 3">
    <name type="scientific">Pleurodeles waltl</name>
    <name type="common">Iberian ribbed newt</name>
    <dbReference type="NCBI Taxonomy" id="8319"/>
    <lineage>
        <taxon>Eukaryota</taxon>
        <taxon>Metazoa</taxon>
        <taxon>Chordata</taxon>
        <taxon>Craniata</taxon>
        <taxon>Vertebrata</taxon>
        <taxon>Euteleostomi</taxon>
        <taxon>Amphibia</taxon>
        <taxon>Batrachia</taxon>
        <taxon>Caudata</taxon>
        <taxon>Salamandroidea</taxon>
        <taxon>Salamandridae</taxon>
        <taxon>Pleurodelinae</taxon>
        <taxon>Pleurodeles</taxon>
    </lineage>
</organism>
<evidence type="ECO:0000313" key="2">
    <source>
        <dbReference type="EMBL" id="KAJ1205399.1"/>
    </source>
</evidence>
<name>A0AAV7VUP0_PLEWA</name>
<gene>
    <name evidence="2" type="ORF">NDU88_000834</name>
</gene>
<feature type="region of interest" description="Disordered" evidence="1">
    <location>
        <begin position="16"/>
        <end position="35"/>
    </location>
</feature>
<evidence type="ECO:0000256" key="1">
    <source>
        <dbReference type="SAM" id="MobiDB-lite"/>
    </source>
</evidence>
<dbReference type="Proteomes" id="UP001066276">
    <property type="component" value="Chromosome 1_2"/>
</dbReference>
<dbReference type="EMBL" id="JANPWB010000002">
    <property type="protein sequence ID" value="KAJ1205399.1"/>
    <property type="molecule type" value="Genomic_DNA"/>
</dbReference>
<reference evidence="2" key="1">
    <citation type="journal article" date="2022" name="bioRxiv">
        <title>Sequencing and chromosome-scale assembly of the giantPleurodeles waltlgenome.</title>
        <authorList>
            <person name="Brown T."/>
            <person name="Elewa A."/>
            <person name="Iarovenko S."/>
            <person name="Subramanian E."/>
            <person name="Araus A.J."/>
            <person name="Petzold A."/>
            <person name="Susuki M."/>
            <person name="Suzuki K.-i.T."/>
            <person name="Hayashi T."/>
            <person name="Toyoda A."/>
            <person name="Oliveira C."/>
            <person name="Osipova E."/>
            <person name="Leigh N.D."/>
            <person name="Simon A."/>
            <person name="Yun M.H."/>
        </authorList>
    </citation>
    <scope>NUCLEOTIDE SEQUENCE</scope>
    <source>
        <strain evidence="2">20211129_DDA</strain>
        <tissue evidence="2">Liver</tissue>
    </source>
</reference>
<comment type="caution">
    <text evidence="2">The sequence shown here is derived from an EMBL/GenBank/DDBJ whole genome shotgun (WGS) entry which is preliminary data.</text>
</comment>
<sequence length="101" mass="10944">MLASYLQYIFSPQKLSAKGGVEQNTEDGGSVDKRLRTGLPRILTTRALPRAASTPDPGHATGYRSSRGMEGNGPWGNEAAELPAWRVETAQPYKMAGARRL</sequence>
<keyword evidence="3" id="KW-1185">Reference proteome</keyword>
<accession>A0AAV7VUP0</accession>
<evidence type="ECO:0000313" key="3">
    <source>
        <dbReference type="Proteomes" id="UP001066276"/>
    </source>
</evidence>